<dbReference type="PROSITE" id="PS51032">
    <property type="entry name" value="AP2_ERF"/>
    <property type="match status" value="1"/>
</dbReference>
<evidence type="ECO:0000256" key="4">
    <source>
        <dbReference type="ARBA" id="ARBA00023163"/>
    </source>
</evidence>
<feature type="domain" description="AP2/ERF" evidence="8">
    <location>
        <begin position="138"/>
        <end position="196"/>
    </location>
</feature>
<dbReference type="GO" id="GO:0005634">
    <property type="term" value="C:nucleus"/>
    <property type="evidence" value="ECO:0007669"/>
    <property type="project" value="UniProtKB-SubCell"/>
</dbReference>
<evidence type="ECO:0000259" key="8">
    <source>
        <dbReference type="PROSITE" id="PS51032"/>
    </source>
</evidence>
<protein>
    <submittedName>
        <fullName evidence="9">Ethylene-responsive transcription factor 2</fullName>
    </submittedName>
</protein>
<dbReference type="InterPro" id="IPR016177">
    <property type="entry name" value="DNA-bd_dom_sf"/>
</dbReference>
<keyword evidence="4" id="KW-0804">Transcription</keyword>
<reference evidence="9 10" key="1">
    <citation type="journal article" date="2019" name="Plant Biotechnol. J.">
        <title>The red bayberry genome and genetic basis of sex determination.</title>
        <authorList>
            <person name="Jia H.M."/>
            <person name="Jia H.J."/>
            <person name="Cai Q.L."/>
            <person name="Wang Y."/>
            <person name="Zhao H.B."/>
            <person name="Yang W.F."/>
            <person name="Wang G.Y."/>
            <person name="Li Y.H."/>
            <person name="Zhan D.L."/>
            <person name="Shen Y.T."/>
            <person name="Niu Q.F."/>
            <person name="Chang L."/>
            <person name="Qiu J."/>
            <person name="Zhao L."/>
            <person name="Xie H.B."/>
            <person name="Fu W.Y."/>
            <person name="Jin J."/>
            <person name="Li X.W."/>
            <person name="Jiao Y."/>
            <person name="Zhou C.C."/>
            <person name="Tu T."/>
            <person name="Chai C.Y."/>
            <person name="Gao J.L."/>
            <person name="Fan L.J."/>
            <person name="van de Weg E."/>
            <person name="Wang J.Y."/>
            <person name="Gao Z.S."/>
        </authorList>
    </citation>
    <scope>NUCLEOTIDE SEQUENCE [LARGE SCALE GENOMIC DNA]</scope>
    <source>
        <tissue evidence="9">Leaves</tissue>
    </source>
</reference>
<evidence type="ECO:0000256" key="6">
    <source>
        <dbReference type="ARBA" id="ARBA00024343"/>
    </source>
</evidence>
<gene>
    <name evidence="9" type="ORF">CJ030_MR8G004032</name>
</gene>
<dbReference type="SMART" id="SM00380">
    <property type="entry name" value="AP2"/>
    <property type="match status" value="1"/>
</dbReference>
<comment type="similarity">
    <text evidence="6">Belongs to the AP2/ERF transcription factor family. ERF subfamily.</text>
</comment>
<dbReference type="InterPro" id="IPR044808">
    <property type="entry name" value="ERF_plant"/>
</dbReference>
<dbReference type="EMBL" id="RXIC02000026">
    <property type="protein sequence ID" value="KAB1204135.1"/>
    <property type="molecule type" value="Genomic_DNA"/>
</dbReference>
<evidence type="ECO:0000256" key="1">
    <source>
        <dbReference type="ARBA" id="ARBA00004123"/>
    </source>
</evidence>
<keyword evidence="3" id="KW-0238">DNA-binding</keyword>
<dbReference type="PANTHER" id="PTHR31190:SF287">
    <property type="entry name" value="DEVELOPMENT RELATED ERF PROTEIN"/>
    <property type="match status" value="1"/>
</dbReference>
<dbReference type="FunFam" id="3.30.730.10:FF:000001">
    <property type="entry name" value="Ethylene-responsive transcription factor 2"/>
    <property type="match status" value="1"/>
</dbReference>
<keyword evidence="2" id="KW-0805">Transcription regulation</keyword>
<dbReference type="GO" id="GO:0009873">
    <property type="term" value="P:ethylene-activated signaling pathway"/>
    <property type="evidence" value="ECO:0007669"/>
    <property type="project" value="InterPro"/>
</dbReference>
<proteinExistence type="inferred from homology"/>
<keyword evidence="5" id="KW-0539">Nucleus</keyword>
<evidence type="ECO:0000313" key="9">
    <source>
        <dbReference type="EMBL" id="KAB1204135.1"/>
    </source>
</evidence>
<dbReference type="Pfam" id="PF00847">
    <property type="entry name" value="AP2"/>
    <property type="match status" value="1"/>
</dbReference>
<comment type="subcellular location">
    <subcellularLocation>
        <location evidence="1">Nucleus</location>
    </subcellularLocation>
</comment>
<keyword evidence="10" id="KW-1185">Reference proteome</keyword>
<dbReference type="SUPFAM" id="SSF54171">
    <property type="entry name" value="DNA-binding domain"/>
    <property type="match status" value="1"/>
</dbReference>
<dbReference type="Proteomes" id="UP000516437">
    <property type="component" value="Chromosome 8"/>
</dbReference>
<dbReference type="PANTHER" id="PTHR31190">
    <property type="entry name" value="DNA-BINDING DOMAIN"/>
    <property type="match status" value="1"/>
</dbReference>
<dbReference type="InterPro" id="IPR036955">
    <property type="entry name" value="AP2/ERF_dom_sf"/>
</dbReference>
<organism evidence="9 10">
    <name type="scientific">Morella rubra</name>
    <name type="common">Chinese bayberry</name>
    <dbReference type="NCBI Taxonomy" id="262757"/>
    <lineage>
        <taxon>Eukaryota</taxon>
        <taxon>Viridiplantae</taxon>
        <taxon>Streptophyta</taxon>
        <taxon>Embryophyta</taxon>
        <taxon>Tracheophyta</taxon>
        <taxon>Spermatophyta</taxon>
        <taxon>Magnoliopsida</taxon>
        <taxon>eudicotyledons</taxon>
        <taxon>Gunneridae</taxon>
        <taxon>Pentapetalae</taxon>
        <taxon>rosids</taxon>
        <taxon>fabids</taxon>
        <taxon>Fagales</taxon>
        <taxon>Myricaceae</taxon>
        <taxon>Morella</taxon>
    </lineage>
</organism>
<dbReference type="InterPro" id="IPR001471">
    <property type="entry name" value="AP2/ERF_dom"/>
</dbReference>
<name>A0A6A1UUR6_9ROSI</name>
<dbReference type="OrthoDB" id="1647183at2759"/>
<dbReference type="CDD" id="cd00018">
    <property type="entry name" value="AP2"/>
    <property type="match status" value="1"/>
</dbReference>
<dbReference type="Gene3D" id="3.30.730.10">
    <property type="entry name" value="AP2/ERF domain"/>
    <property type="match status" value="1"/>
</dbReference>
<feature type="region of interest" description="Disordered" evidence="7">
    <location>
        <begin position="213"/>
        <end position="235"/>
    </location>
</feature>
<dbReference type="GO" id="GO:0003677">
    <property type="term" value="F:DNA binding"/>
    <property type="evidence" value="ECO:0007669"/>
    <property type="project" value="UniProtKB-KW"/>
</dbReference>
<dbReference type="AlphaFoldDB" id="A0A6A1UUR6"/>
<evidence type="ECO:0000256" key="5">
    <source>
        <dbReference type="ARBA" id="ARBA00023242"/>
    </source>
</evidence>
<evidence type="ECO:0000256" key="2">
    <source>
        <dbReference type="ARBA" id="ARBA00023015"/>
    </source>
</evidence>
<accession>A0A6A1UUR6</accession>
<evidence type="ECO:0000256" key="7">
    <source>
        <dbReference type="SAM" id="MobiDB-lite"/>
    </source>
</evidence>
<evidence type="ECO:0000313" key="10">
    <source>
        <dbReference type="Proteomes" id="UP000516437"/>
    </source>
</evidence>
<comment type="caution">
    <text evidence="9">The sequence shown here is derived from an EMBL/GenBank/DDBJ whole genome shotgun (WGS) entry which is preliminary data.</text>
</comment>
<dbReference type="GO" id="GO:0003700">
    <property type="term" value="F:DNA-binding transcription factor activity"/>
    <property type="evidence" value="ECO:0007669"/>
    <property type="project" value="InterPro"/>
</dbReference>
<dbReference type="PRINTS" id="PR00367">
    <property type="entry name" value="ETHRSPELEMNT"/>
</dbReference>
<sequence length="268" mass="29951">MTEATLGDFSFTHLCHRGLAFGSLSPCPTEQWGDLPFEVNDSEDMIVYNSLRDAVSYGWSPLELTETHVKTEPTEMSELAPTTEAEPIKFAQEPASVRKFFGSTCIAPKNESRCDVVMSQKSKNYFENADRRLIKERHYRGVRRRPWGKFAAEIRDPAKNGARVWLGTYETAEEAALAYDRAAYKMRGCKALLNFPHRIGSGEPEPVRVTAKRRDPVPAMDSGSAKRRKSSAANKAELEMAGKESNVFQLGHQMGPLPLPVAEQLLVN</sequence>
<evidence type="ECO:0000256" key="3">
    <source>
        <dbReference type="ARBA" id="ARBA00023125"/>
    </source>
</evidence>